<comment type="caution">
    <text evidence="5">The sequence shown here is derived from an EMBL/GenBank/DDBJ whole genome shotgun (WGS) entry which is preliminary data.</text>
</comment>
<reference evidence="5 6" key="1">
    <citation type="submission" date="2024-04" db="EMBL/GenBank/DDBJ databases">
        <title>Human intestinal bacterial collection.</title>
        <authorList>
            <person name="Pauvert C."/>
            <person name="Hitch T.C.A."/>
            <person name="Clavel T."/>
        </authorList>
    </citation>
    <scope>NUCLEOTIDE SEQUENCE [LARGE SCALE GENOMIC DNA]</scope>
    <source>
        <strain evidence="5 6">CLA-AA-H249</strain>
    </source>
</reference>
<evidence type="ECO:0000313" key="6">
    <source>
        <dbReference type="Proteomes" id="UP001482154"/>
    </source>
</evidence>
<feature type="transmembrane region" description="Helical" evidence="3">
    <location>
        <begin position="12"/>
        <end position="30"/>
    </location>
</feature>
<evidence type="ECO:0000256" key="3">
    <source>
        <dbReference type="RuleBase" id="RU362042"/>
    </source>
</evidence>
<evidence type="ECO:0000259" key="4">
    <source>
        <dbReference type="Pfam" id="PF10502"/>
    </source>
</evidence>
<evidence type="ECO:0000313" key="5">
    <source>
        <dbReference type="EMBL" id="MEQ2710966.1"/>
    </source>
</evidence>
<dbReference type="InterPro" id="IPR000223">
    <property type="entry name" value="Pept_S26A_signal_pept_1"/>
</dbReference>
<evidence type="ECO:0000256" key="2">
    <source>
        <dbReference type="ARBA" id="ARBA00009370"/>
    </source>
</evidence>
<keyword evidence="3" id="KW-0472">Membrane</keyword>
<dbReference type="NCBIfam" id="TIGR02227">
    <property type="entry name" value="sigpep_I_bact"/>
    <property type="match status" value="1"/>
</dbReference>
<dbReference type="SUPFAM" id="SSF51306">
    <property type="entry name" value="LexA/Signal peptidase"/>
    <property type="match status" value="1"/>
</dbReference>
<protein>
    <recommendedName>
        <fullName evidence="3">Signal peptidase I</fullName>
        <ecNumber evidence="3">3.4.21.89</ecNumber>
    </recommendedName>
</protein>
<dbReference type="CDD" id="cd06530">
    <property type="entry name" value="S26_SPase_I"/>
    <property type="match status" value="1"/>
</dbReference>
<feature type="domain" description="Peptidase S26" evidence="4">
    <location>
        <begin position="15"/>
        <end position="160"/>
    </location>
</feature>
<keyword evidence="3 5" id="KW-0378">Hydrolase</keyword>
<dbReference type="Proteomes" id="UP001482154">
    <property type="component" value="Unassembled WGS sequence"/>
</dbReference>
<dbReference type="Pfam" id="PF10502">
    <property type="entry name" value="Peptidase_S26"/>
    <property type="match status" value="1"/>
</dbReference>
<dbReference type="InterPro" id="IPR019533">
    <property type="entry name" value="Peptidase_S26"/>
</dbReference>
<dbReference type="PANTHER" id="PTHR43390:SF1">
    <property type="entry name" value="CHLOROPLAST PROCESSING PEPTIDASE"/>
    <property type="match status" value="1"/>
</dbReference>
<comment type="catalytic activity">
    <reaction evidence="3">
        <text>Cleavage of hydrophobic, N-terminal signal or leader sequences from secreted and periplasmic proteins.</text>
        <dbReference type="EC" id="3.4.21.89"/>
    </reaction>
</comment>
<dbReference type="EC" id="3.4.21.89" evidence="3"/>
<keyword evidence="6" id="KW-1185">Reference proteome</keyword>
<keyword evidence="3" id="KW-0645">Protease</keyword>
<dbReference type="PANTHER" id="PTHR43390">
    <property type="entry name" value="SIGNAL PEPTIDASE I"/>
    <property type="match status" value="1"/>
</dbReference>
<keyword evidence="3" id="KW-1133">Transmembrane helix</keyword>
<dbReference type="RefSeq" id="WP_022375547.1">
    <property type="nucleotide sequence ID" value="NZ_JBBNIN010000008.1"/>
</dbReference>
<organism evidence="5 6">
    <name type="scientific">Anaerostipes amylophilus</name>
    <dbReference type="NCBI Taxonomy" id="2981779"/>
    <lineage>
        <taxon>Bacteria</taxon>
        <taxon>Bacillati</taxon>
        <taxon>Bacillota</taxon>
        <taxon>Clostridia</taxon>
        <taxon>Lachnospirales</taxon>
        <taxon>Lachnospiraceae</taxon>
        <taxon>Anaerostipes</taxon>
    </lineage>
</organism>
<name>A0ABV1IUR2_9FIRM</name>
<dbReference type="Gene3D" id="2.10.109.10">
    <property type="entry name" value="Umud Fragment, subunit A"/>
    <property type="match status" value="1"/>
</dbReference>
<dbReference type="InterPro" id="IPR036286">
    <property type="entry name" value="LexA/Signal_pep-like_sf"/>
</dbReference>
<gene>
    <name evidence="5" type="primary">lepB</name>
    <name evidence="5" type="ORF">AAAU51_07260</name>
</gene>
<comment type="similarity">
    <text evidence="2 3">Belongs to the peptidase S26 family.</text>
</comment>
<evidence type="ECO:0000256" key="1">
    <source>
        <dbReference type="ARBA" id="ARBA00004401"/>
    </source>
</evidence>
<dbReference type="PRINTS" id="PR00727">
    <property type="entry name" value="LEADERPTASE"/>
</dbReference>
<proteinExistence type="inferred from homology"/>
<comment type="subcellular location">
    <subcellularLocation>
        <location evidence="1">Cell membrane</location>
        <topology evidence="1">Single-pass type II membrane protein</topology>
    </subcellularLocation>
    <subcellularLocation>
        <location evidence="3">Membrane</location>
        <topology evidence="3">Single-pass type II membrane protein</topology>
    </subcellularLocation>
</comment>
<keyword evidence="3" id="KW-0812">Transmembrane</keyword>
<accession>A0ABV1IUR2</accession>
<sequence>MSDQNSTIRKGYLRLIARTILFLLVIYIFFTKILCFQRVEGMQMFPSLKDGDLTLSYCLKQTFRPNDVIIYEVNGEKNFGRIIAVGGNEINIDGSGDVKINGISESGEIIYPSYHKGDIKYPYQIPEGSVFVLGDYRTQTKDSREFGAIKESQIKGKVLTILRRRGI</sequence>
<dbReference type="EMBL" id="JBBNIN010000008">
    <property type="protein sequence ID" value="MEQ2710966.1"/>
    <property type="molecule type" value="Genomic_DNA"/>
</dbReference>
<dbReference type="GO" id="GO:0009003">
    <property type="term" value="F:signal peptidase activity"/>
    <property type="evidence" value="ECO:0007669"/>
    <property type="project" value="UniProtKB-EC"/>
</dbReference>